<sequence>MQSQYVILWNIFVTNGSASSVGFVLH</sequence>
<dbReference type="AlphaFoldDB" id="A0A0E9PLE1"/>
<feature type="transmembrane region" description="Helical" evidence="1">
    <location>
        <begin position="6"/>
        <end position="25"/>
    </location>
</feature>
<protein>
    <submittedName>
        <fullName evidence="2">Uncharacterized protein</fullName>
    </submittedName>
</protein>
<evidence type="ECO:0000313" key="2">
    <source>
        <dbReference type="EMBL" id="JAH05446.1"/>
    </source>
</evidence>
<proteinExistence type="predicted"/>
<accession>A0A0E9PLE1</accession>
<dbReference type="EMBL" id="GBXM01090631">
    <property type="protein sequence ID" value="JAH17946.1"/>
    <property type="molecule type" value="Transcribed_RNA"/>
</dbReference>
<evidence type="ECO:0000256" key="1">
    <source>
        <dbReference type="SAM" id="Phobius"/>
    </source>
</evidence>
<keyword evidence="1" id="KW-0472">Membrane</keyword>
<reference evidence="2" key="2">
    <citation type="journal article" date="2015" name="Fish Shellfish Immunol.">
        <title>Early steps in the European eel (Anguilla anguilla)-Vibrio vulnificus interaction in the gills: Role of the RtxA13 toxin.</title>
        <authorList>
            <person name="Callol A."/>
            <person name="Pajuelo D."/>
            <person name="Ebbesson L."/>
            <person name="Teles M."/>
            <person name="MacKenzie S."/>
            <person name="Amaro C."/>
        </authorList>
    </citation>
    <scope>NUCLEOTIDE SEQUENCE</scope>
</reference>
<dbReference type="EMBL" id="GBXM01103131">
    <property type="protein sequence ID" value="JAH05446.1"/>
    <property type="molecule type" value="Transcribed_RNA"/>
</dbReference>
<organism evidence="2">
    <name type="scientific">Anguilla anguilla</name>
    <name type="common">European freshwater eel</name>
    <name type="synonym">Muraena anguilla</name>
    <dbReference type="NCBI Taxonomy" id="7936"/>
    <lineage>
        <taxon>Eukaryota</taxon>
        <taxon>Metazoa</taxon>
        <taxon>Chordata</taxon>
        <taxon>Craniata</taxon>
        <taxon>Vertebrata</taxon>
        <taxon>Euteleostomi</taxon>
        <taxon>Actinopterygii</taxon>
        <taxon>Neopterygii</taxon>
        <taxon>Teleostei</taxon>
        <taxon>Anguilliformes</taxon>
        <taxon>Anguillidae</taxon>
        <taxon>Anguilla</taxon>
    </lineage>
</organism>
<keyword evidence="1" id="KW-0812">Transmembrane</keyword>
<reference evidence="2" key="1">
    <citation type="submission" date="2014-11" db="EMBL/GenBank/DDBJ databases">
        <authorList>
            <person name="Amaro Gonzalez C."/>
        </authorList>
    </citation>
    <scope>NUCLEOTIDE SEQUENCE</scope>
</reference>
<name>A0A0E9PLE1_ANGAN</name>
<keyword evidence="1" id="KW-1133">Transmembrane helix</keyword>